<dbReference type="OrthoDB" id="10400448at2759"/>
<evidence type="ECO:0000256" key="1">
    <source>
        <dbReference type="ARBA" id="ARBA00003195"/>
    </source>
</evidence>
<dbReference type="PROSITE" id="PS51808">
    <property type="entry name" value="CHCH"/>
    <property type="match status" value="1"/>
</dbReference>
<evidence type="ECO:0000256" key="5">
    <source>
        <dbReference type="ARBA" id="ARBA00022448"/>
    </source>
</evidence>
<proteinExistence type="inferred from homology"/>
<organism evidence="13 14">
    <name type="scientific">Magallana gigas</name>
    <name type="common">Pacific oyster</name>
    <name type="synonym">Crassostrea gigas</name>
    <dbReference type="NCBI Taxonomy" id="29159"/>
    <lineage>
        <taxon>Eukaryota</taxon>
        <taxon>Metazoa</taxon>
        <taxon>Spiralia</taxon>
        <taxon>Lophotrochozoa</taxon>
        <taxon>Mollusca</taxon>
        <taxon>Bivalvia</taxon>
        <taxon>Autobranchia</taxon>
        <taxon>Pteriomorphia</taxon>
        <taxon>Ostreida</taxon>
        <taxon>Ostreoidea</taxon>
        <taxon>Ostreidae</taxon>
        <taxon>Magallana</taxon>
    </lineage>
</organism>
<evidence type="ECO:0000256" key="7">
    <source>
        <dbReference type="ARBA" id="ARBA00022792"/>
    </source>
</evidence>
<keyword evidence="7" id="KW-0999">Mitochondrion inner membrane</keyword>
<evidence type="ECO:0000313" key="13">
    <source>
        <dbReference type="EnsemblMetazoa" id="G3077.3:cds"/>
    </source>
</evidence>
<dbReference type="Pfam" id="PF10200">
    <property type="entry name" value="Ndufs5"/>
    <property type="match status" value="1"/>
</dbReference>
<accession>A0A8W8M3B3</accession>
<keyword evidence="5" id="KW-0813">Transport</keyword>
<name>A0A8W8M3B3_MAGGI</name>
<feature type="disulfide bond" evidence="12">
    <location>
        <begin position="72"/>
        <end position="85"/>
    </location>
</feature>
<dbReference type="Proteomes" id="UP000005408">
    <property type="component" value="Unassembled WGS sequence"/>
</dbReference>
<dbReference type="InterPro" id="IPR019342">
    <property type="entry name" value="NADH_UbQ_OxRdtase_FeS-su5"/>
</dbReference>
<dbReference type="EnsemblMetazoa" id="G3077.1">
    <property type="protein sequence ID" value="G3077.1:cds"/>
    <property type="gene ID" value="G3077"/>
</dbReference>
<dbReference type="OMA" id="DMRECEL"/>
<comment type="function">
    <text evidence="1">Accessory subunit of the mitochondrial membrane respiratory chain NADH dehydrogenase (Complex I), that is believed not to be involved in catalysis. Complex I functions in the transfer of electrons from NADH to the respiratory chain. The immediate electron acceptor for the enzyme is believed to be ubiquinone.</text>
</comment>
<dbReference type="GO" id="GO:0005743">
    <property type="term" value="C:mitochondrial inner membrane"/>
    <property type="evidence" value="ECO:0007669"/>
    <property type="project" value="UniProtKB-SubCell"/>
</dbReference>
<sequence>MDFWRYTRWAKYSDKNESLKRFSSIGNWHYLHIQYPVLQIPSPFRGRIRSRLTRYKAFHQSCMPFYKDFFKCAHEVGQPVMHEECWEEFQDMKECESLWKTKIRINVLNAKRHEDGLDFLERPPQYLFHRPFITFRKETKL</sequence>
<evidence type="ECO:0000256" key="3">
    <source>
        <dbReference type="ARBA" id="ARBA00004637"/>
    </source>
</evidence>
<protein>
    <submittedName>
        <fullName evidence="13">Uncharacterized protein</fullName>
    </submittedName>
</protein>
<evidence type="ECO:0000256" key="4">
    <source>
        <dbReference type="ARBA" id="ARBA00007372"/>
    </source>
</evidence>
<evidence type="ECO:0000256" key="2">
    <source>
        <dbReference type="ARBA" id="ARBA00004569"/>
    </source>
</evidence>
<evidence type="ECO:0000256" key="11">
    <source>
        <dbReference type="ARBA" id="ARBA00023157"/>
    </source>
</evidence>
<keyword evidence="8" id="KW-0249">Electron transport</keyword>
<evidence type="ECO:0000256" key="6">
    <source>
        <dbReference type="ARBA" id="ARBA00022660"/>
    </source>
</evidence>
<keyword evidence="14" id="KW-1185">Reference proteome</keyword>
<evidence type="ECO:0000256" key="9">
    <source>
        <dbReference type="ARBA" id="ARBA00023128"/>
    </source>
</evidence>
<evidence type="ECO:0000313" key="14">
    <source>
        <dbReference type="Proteomes" id="UP000005408"/>
    </source>
</evidence>
<evidence type="ECO:0000256" key="8">
    <source>
        <dbReference type="ARBA" id="ARBA00022982"/>
    </source>
</evidence>
<reference evidence="13" key="1">
    <citation type="submission" date="2022-08" db="UniProtKB">
        <authorList>
            <consortium name="EnsemblMetazoa"/>
        </authorList>
    </citation>
    <scope>IDENTIFICATION</scope>
    <source>
        <strain evidence="13">05x7-T-G4-1.051#20</strain>
    </source>
</reference>
<dbReference type="EnsemblMetazoa" id="G3077.3">
    <property type="protein sequence ID" value="G3077.3:cds"/>
    <property type="gene ID" value="G3077"/>
</dbReference>
<keyword evidence="11 12" id="KW-1015">Disulfide bond</keyword>
<dbReference type="AlphaFoldDB" id="A0A8W8M3B3"/>
<comment type="subcellular location">
    <subcellularLocation>
        <location evidence="3">Mitochondrion inner membrane</location>
        <topology evidence="3">Peripheral membrane protein</topology>
    </subcellularLocation>
    <subcellularLocation>
        <location evidence="2">Mitochondrion intermembrane space</location>
    </subcellularLocation>
</comment>
<evidence type="ECO:0000256" key="10">
    <source>
        <dbReference type="ARBA" id="ARBA00023136"/>
    </source>
</evidence>
<keyword evidence="6" id="KW-0679">Respiratory chain</keyword>
<dbReference type="EnsemblMetazoa" id="G3077.2">
    <property type="protein sequence ID" value="G3077.2:cds"/>
    <property type="gene ID" value="G3077"/>
</dbReference>
<evidence type="ECO:0000256" key="12">
    <source>
        <dbReference type="PIRSR" id="PIRSR619342-50"/>
    </source>
</evidence>
<dbReference type="GO" id="GO:0005758">
    <property type="term" value="C:mitochondrial intermembrane space"/>
    <property type="evidence" value="ECO:0007669"/>
    <property type="project" value="UniProtKB-SubCell"/>
</dbReference>
<comment type="similarity">
    <text evidence="4">Belongs to the complex I NDUFS5 subunit family.</text>
</comment>
<keyword evidence="9" id="KW-0496">Mitochondrion</keyword>
<feature type="disulfide bond" evidence="12">
    <location>
        <begin position="62"/>
        <end position="95"/>
    </location>
</feature>
<keyword evidence="10" id="KW-0472">Membrane</keyword>